<dbReference type="KEGG" id="nva:G3M78_07220"/>
<keyword evidence="1" id="KW-0645">Protease</keyword>
<dbReference type="AlphaFoldDB" id="A0A7T0C573"/>
<dbReference type="Proteomes" id="UP000594464">
    <property type="component" value="Chromosome"/>
</dbReference>
<gene>
    <name evidence="5" type="ORF">G3M78_07220</name>
</gene>
<evidence type="ECO:0000256" key="3">
    <source>
        <dbReference type="ARBA" id="ARBA00022801"/>
    </source>
</evidence>
<dbReference type="GO" id="GO:0006508">
    <property type="term" value="P:proteolysis"/>
    <property type="evidence" value="ECO:0007669"/>
    <property type="project" value="UniProtKB-KW"/>
</dbReference>
<dbReference type="InterPro" id="IPR002933">
    <property type="entry name" value="Peptidase_M20"/>
</dbReference>
<evidence type="ECO:0000313" key="5">
    <source>
        <dbReference type="EMBL" id="QPJ66797.1"/>
    </source>
</evidence>
<dbReference type="InterPro" id="IPR051458">
    <property type="entry name" value="Cyt/Met_Dipeptidase"/>
</dbReference>
<dbReference type="Gene3D" id="3.40.630.10">
    <property type="entry name" value="Zn peptidases"/>
    <property type="match status" value="2"/>
</dbReference>
<dbReference type="EMBL" id="CP048620">
    <property type="protein sequence ID" value="QPJ66797.1"/>
    <property type="molecule type" value="Genomic_DNA"/>
</dbReference>
<organism evidence="5 6">
    <name type="scientific">Candidatus Nitrohelix vancouverensis</name>
    <dbReference type="NCBI Taxonomy" id="2705534"/>
    <lineage>
        <taxon>Bacteria</taxon>
        <taxon>Pseudomonadati</taxon>
        <taxon>Nitrospinota/Tectimicrobiota group</taxon>
        <taxon>Nitrospinota</taxon>
        <taxon>Nitrospinia</taxon>
        <taxon>Nitrospinales</taxon>
        <taxon>Nitrospinaceae</taxon>
        <taxon>Candidatus Nitrohelix</taxon>
    </lineage>
</organism>
<protein>
    <submittedName>
        <fullName evidence="5">M20/M25/M40 family metallo-hydrolase</fullName>
    </submittedName>
</protein>
<dbReference type="GO" id="GO:0008233">
    <property type="term" value="F:peptidase activity"/>
    <property type="evidence" value="ECO:0007669"/>
    <property type="project" value="UniProtKB-KW"/>
</dbReference>
<keyword evidence="3 5" id="KW-0378">Hydrolase</keyword>
<dbReference type="GO" id="GO:0046872">
    <property type="term" value="F:metal ion binding"/>
    <property type="evidence" value="ECO:0007669"/>
    <property type="project" value="UniProtKB-KW"/>
</dbReference>
<evidence type="ECO:0000256" key="2">
    <source>
        <dbReference type="ARBA" id="ARBA00022723"/>
    </source>
</evidence>
<proteinExistence type="predicted"/>
<evidence type="ECO:0000313" key="6">
    <source>
        <dbReference type="Proteomes" id="UP000594464"/>
    </source>
</evidence>
<dbReference type="PANTHER" id="PTHR43270">
    <property type="entry name" value="BETA-ALA-HIS DIPEPTIDASE"/>
    <property type="match status" value="1"/>
</dbReference>
<evidence type="ECO:0000256" key="1">
    <source>
        <dbReference type="ARBA" id="ARBA00022670"/>
    </source>
</evidence>
<keyword evidence="2" id="KW-0479">Metal-binding</keyword>
<dbReference type="Pfam" id="PF01546">
    <property type="entry name" value="Peptidase_M20"/>
    <property type="match status" value="1"/>
</dbReference>
<evidence type="ECO:0000256" key="4">
    <source>
        <dbReference type="SAM" id="MobiDB-lite"/>
    </source>
</evidence>
<dbReference type="PANTHER" id="PTHR43270:SF8">
    <property type="entry name" value="DI- AND TRIPEPTIDASE DUG2-RELATED"/>
    <property type="match status" value="1"/>
</dbReference>
<dbReference type="SUPFAM" id="SSF53187">
    <property type="entry name" value="Zn-dependent exopeptidases"/>
    <property type="match status" value="1"/>
</dbReference>
<accession>A0A7T0C573</accession>
<reference evidence="6" key="1">
    <citation type="submission" date="2020-02" db="EMBL/GenBank/DDBJ databases">
        <title>Genomic and physiological characterization of two novel Nitrospinaceae genera.</title>
        <authorList>
            <person name="Mueller A.J."/>
            <person name="Jung M.-Y."/>
            <person name="Strachan C.R."/>
            <person name="Herbold C.W."/>
            <person name="Kirkegaard R.H."/>
            <person name="Daims H."/>
        </authorList>
    </citation>
    <scope>NUCLEOTIDE SEQUENCE [LARGE SCALE GENOMIC DNA]</scope>
</reference>
<sequence>MVGIDSRSFGVNEFPGDRETPSDMKEILQCASSYLKEIGFPQVRVNQPEPGQTLPNPLLMAEIPVSPEKPTILFYAHLDKQPYMDDGAFKRWEGVAPTTLRWNEDKTRAYGRGAADDLSGVVCIGLSVDAALRAHQLRPPMDAAWDALPCNIKVIYETEEECGSHSLAAQIEQNRDFFKDIDCVIITDVVNPATGVPGLTASLRGIIQMNVEMTQTNSNSGLDAQTALYKLLARLIREDHSLAVEAIARADAPVTDEEMDGLGRIPTTVEDLRGAAGLIPQAALTVESTIQSILKAQLRTSFVNARPGHRVSGSVIFGRAGARLTFSGPVNSSGFREKLLAFLTARNRYNLEIILNETASEPDRIVFDLQAVAADKDPHSGVTGGPFPIAELQVARWIDAMIQDDGAPSAEFVNAIGDDAKQISLTTQSLNVSLEGSASLFSKPEAKAIVEIRLAPGNESATAQAQLKEFLTTQTLPGFHLKIEEDKGASPWRTGIAHPIFGMMMDSLERGFGQAACLYGCGGSIPFVPKLMDALGDAPPLCLGAYDPESRMHEPNESMSMVDLLGCARSIVYFMHQLKKF</sequence>
<feature type="region of interest" description="Disordered" evidence="4">
    <location>
        <begin position="1"/>
        <end position="21"/>
    </location>
</feature>
<name>A0A7T0C573_9BACT</name>